<proteinExistence type="predicted"/>
<evidence type="ECO:0000256" key="1">
    <source>
        <dbReference type="ARBA" id="ARBA00022741"/>
    </source>
</evidence>
<feature type="transmembrane region" description="Helical" evidence="4">
    <location>
        <begin position="328"/>
        <end position="348"/>
    </location>
</feature>
<dbReference type="SUPFAM" id="SSF48334">
    <property type="entry name" value="DNA repair protein MutS, domain III"/>
    <property type="match status" value="1"/>
</dbReference>
<dbReference type="KEGG" id="cpas:Clopa_1407"/>
<dbReference type="InterPro" id="IPR036187">
    <property type="entry name" value="DNA_mismatch_repair_MutS_sf"/>
</dbReference>
<dbReference type="Gene3D" id="1.10.1420.10">
    <property type="match status" value="1"/>
</dbReference>
<evidence type="ECO:0000256" key="4">
    <source>
        <dbReference type="SAM" id="Phobius"/>
    </source>
</evidence>
<keyword evidence="1" id="KW-0547">Nucleotide-binding</keyword>
<name>R4K1D5_CLOPA</name>
<sequence>MTNRETFINRIKSLEDEEKNCKKNYNIIGTIRLVAFVVTLIYIYLLIRRISIYTSIGTLFSLTLFVFLIKQHSNISYRLNKIKNLITINKKYIKRIDGNWSDFQDLGQDGIDLNHPYSADLDIFGKNSLFQLINTTNTFFGRKKLIDLLKSKGKSIDNIVNRQNAVEELSQKIKFCEDLESAGNFDKKNMKDPSALLNYSEDVNALFEKSPINTIVYFLPVFSILFCAVTIIFKINYLYYFIPFIFVIHAAINFISYRNIPLILDSVEGFNDDLQSYVNAFKLIEGENFQDEYLRELKNNLFFEGKSSSKVMGELTTIINNINLKHNFLIYFFLNLLIFWDFRCLFSLQNWKSKYGKLIRKYINALGDFEVISSLSVLTHMDTEYSFPTFTTENLVLKAESLGHPLINNGSRVSNNFNMIDNILIVTGSNMSGKTTFLRTVGINLVLAYAGAPICGKSMKCSLMDIFTSMRINDNLMEGASTFYVELMRIKQIIDNLLMKEPMIFLIDEIFRGTNSRDRIIGAKSVLKNLDKPWLCGLISTHDFELCDLEYSNEKKIVNYHFSESYTENKIHFDYKLREGRCDSTNAKYLMKMVGIEIED</sequence>
<dbReference type="GO" id="GO:0030983">
    <property type="term" value="F:mismatched DNA binding"/>
    <property type="evidence" value="ECO:0007669"/>
    <property type="project" value="InterPro"/>
</dbReference>
<feature type="transmembrane region" description="Helical" evidence="4">
    <location>
        <begin position="25"/>
        <end position="44"/>
    </location>
</feature>
<dbReference type="GO" id="GO:0005829">
    <property type="term" value="C:cytosol"/>
    <property type="evidence" value="ECO:0007669"/>
    <property type="project" value="TreeGrafter"/>
</dbReference>
<feature type="transmembrane region" description="Helical" evidence="4">
    <location>
        <begin position="215"/>
        <end position="233"/>
    </location>
</feature>
<dbReference type="PANTHER" id="PTHR11361">
    <property type="entry name" value="DNA MISMATCH REPAIR PROTEIN MUTS FAMILY MEMBER"/>
    <property type="match status" value="1"/>
</dbReference>
<accession>R4K1D5</accession>
<dbReference type="PANTHER" id="PTHR11361:SF99">
    <property type="entry name" value="DNA MISMATCH REPAIR PROTEIN"/>
    <property type="match status" value="1"/>
</dbReference>
<keyword evidence="4" id="KW-0472">Membrane</keyword>
<feature type="transmembrane region" description="Helical" evidence="4">
    <location>
        <begin position="239"/>
        <end position="257"/>
    </location>
</feature>
<evidence type="ECO:0000313" key="8">
    <source>
        <dbReference type="Proteomes" id="UP000013523"/>
    </source>
</evidence>
<dbReference type="eggNOG" id="COG0249">
    <property type="taxonomic scope" value="Bacteria"/>
</dbReference>
<keyword evidence="4" id="KW-1133">Transmembrane helix</keyword>
<dbReference type="RefSeq" id="WP_015614705.1">
    <property type="nucleotide sequence ID" value="NC_021182.1"/>
</dbReference>
<dbReference type="GO" id="GO:0005524">
    <property type="term" value="F:ATP binding"/>
    <property type="evidence" value="ECO:0007669"/>
    <property type="project" value="UniProtKB-KW"/>
</dbReference>
<feature type="domain" description="DNA mismatch repair proteins mutS family" evidence="6">
    <location>
        <begin position="421"/>
        <end position="600"/>
    </location>
</feature>
<dbReference type="InterPro" id="IPR045076">
    <property type="entry name" value="MutS"/>
</dbReference>
<organism evidence="7 8">
    <name type="scientific">Clostridium pasteurianum BC1</name>
    <dbReference type="NCBI Taxonomy" id="86416"/>
    <lineage>
        <taxon>Bacteria</taxon>
        <taxon>Bacillati</taxon>
        <taxon>Bacillota</taxon>
        <taxon>Clostridia</taxon>
        <taxon>Eubacteriales</taxon>
        <taxon>Clostridiaceae</taxon>
        <taxon>Clostridium</taxon>
    </lineage>
</organism>
<dbReference type="CDD" id="cd03283">
    <property type="entry name" value="ABC_MutS-like"/>
    <property type="match status" value="1"/>
</dbReference>
<dbReference type="Proteomes" id="UP000013523">
    <property type="component" value="Chromosome"/>
</dbReference>
<dbReference type="InterPro" id="IPR000432">
    <property type="entry name" value="DNA_mismatch_repair_MutS_C"/>
</dbReference>
<protein>
    <submittedName>
        <fullName evidence="7">Mismatch repair ATPase (MutS family)</fullName>
    </submittedName>
</protein>
<gene>
    <name evidence="7" type="ORF">Clopa_1407</name>
</gene>
<dbReference type="Pfam" id="PF00488">
    <property type="entry name" value="MutS_V"/>
    <property type="match status" value="1"/>
</dbReference>
<evidence type="ECO:0000313" key="7">
    <source>
        <dbReference type="EMBL" id="AGK96383.1"/>
    </source>
</evidence>
<evidence type="ECO:0000259" key="6">
    <source>
        <dbReference type="SMART" id="SM00534"/>
    </source>
</evidence>
<dbReference type="HOGENOM" id="CLU_030717_0_0_9"/>
<keyword evidence="3" id="KW-0238">DNA-binding</keyword>
<keyword evidence="2" id="KW-0067">ATP-binding</keyword>
<dbReference type="OrthoDB" id="9802448at2"/>
<dbReference type="SUPFAM" id="SSF52540">
    <property type="entry name" value="P-loop containing nucleoside triphosphate hydrolases"/>
    <property type="match status" value="1"/>
</dbReference>
<dbReference type="Gene3D" id="3.40.50.300">
    <property type="entry name" value="P-loop containing nucleotide triphosphate hydrolases"/>
    <property type="match status" value="1"/>
</dbReference>
<keyword evidence="8" id="KW-1185">Reference proteome</keyword>
<dbReference type="AlphaFoldDB" id="R4K1D5"/>
<reference evidence="7 8" key="1">
    <citation type="submission" date="2012-01" db="EMBL/GenBank/DDBJ databases">
        <title>Complete sequence of chromosome of Clostridium pasteurianum BC1.</title>
        <authorList>
            <consortium name="US DOE Joint Genome Institute"/>
            <person name="Lucas S."/>
            <person name="Han J."/>
            <person name="Lapidus A."/>
            <person name="Cheng J.-F."/>
            <person name="Goodwin L."/>
            <person name="Pitluck S."/>
            <person name="Peters L."/>
            <person name="Mikhailova N."/>
            <person name="Teshima H."/>
            <person name="Detter J.C."/>
            <person name="Han C."/>
            <person name="Tapia R."/>
            <person name="Land M."/>
            <person name="Hauser L."/>
            <person name="Kyrpides N."/>
            <person name="Ivanova N."/>
            <person name="Pagani I."/>
            <person name="Dunn J."/>
            <person name="Taghavi S."/>
            <person name="Francis A."/>
            <person name="van der Lelie D."/>
            <person name="Woyke T."/>
        </authorList>
    </citation>
    <scope>NUCLEOTIDE SEQUENCE [LARGE SCALE GENOMIC DNA]</scope>
    <source>
        <strain evidence="7 8">BC1</strain>
    </source>
</reference>
<feature type="domain" description="DNA mismatch repair protein MutS core" evidence="5">
    <location>
        <begin position="124"/>
        <end position="410"/>
    </location>
</feature>
<dbReference type="GO" id="GO:0140664">
    <property type="term" value="F:ATP-dependent DNA damage sensor activity"/>
    <property type="evidence" value="ECO:0007669"/>
    <property type="project" value="InterPro"/>
</dbReference>
<evidence type="ECO:0000256" key="3">
    <source>
        <dbReference type="ARBA" id="ARBA00023125"/>
    </source>
</evidence>
<dbReference type="SMART" id="SM00533">
    <property type="entry name" value="MUTSd"/>
    <property type="match status" value="1"/>
</dbReference>
<dbReference type="PATRIC" id="fig|86416.3.peg.1404"/>
<dbReference type="GO" id="GO:0006298">
    <property type="term" value="P:mismatch repair"/>
    <property type="evidence" value="ECO:0007669"/>
    <property type="project" value="InterPro"/>
</dbReference>
<keyword evidence="4" id="KW-0812">Transmembrane</keyword>
<dbReference type="EMBL" id="CP003261">
    <property type="protein sequence ID" value="AGK96383.1"/>
    <property type="molecule type" value="Genomic_DNA"/>
</dbReference>
<dbReference type="STRING" id="86416.Clopa_1407"/>
<feature type="transmembrane region" description="Helical" evidence="4">
    <location>
        <begin position="50"/>
        <end position="69"/>
    </location>
</feature>
<dbReference type="InterPro" id="IPR007696">
    <property type="entry name" value="DNA_mismatch_repair_MutS_core"/>
</dbReference>
<dbReference type="InterPro" id="IPR027417">
    <property type="entry name" value="P-loop_NTPase"/>
</dbReference>
<evidence type="ECO:0000256" key="2">
    <source>
        <dbReference type="ARBA" id="ARBA00022840"/>
    </source>
</evidence>
<evidence type="ECO:0000259" key="5">
    <source>
        <dbReference type="SMART" id="SM00533"/>
    </source>
</evidence>
<dbReference type="SMART" id="SM00534">
    <property type="entry name" value="MUTSac"/>
    <property type="match status" value="1"/>
</dbReference>